<dbReference type="InterPro" id="IPR052761">
    <property type="entry name" value="Fungal_Detox/Toxin_TFs"/>
</dbReference>
<dbReference type="GO" id="GO:0008270">
    <property type="term" value="F:zinc ion binding"/>
    <property type="evidence" value="ECO:0007669"/>
    <property type="project" value="InterPro"/>
</dbReference>
<keyword evidence="6" id="KW-1133">Transmembrane helix</keyword>
<evidence type="ECO:0000256" key="2">
    <source>
        <dbReference type="ARBA" id="ARBA00023015"/>
    </source>
</evidence>
<dbReference type="PANTHER" id="PTHR47425">
    <property type="entry name" value="FARB-RELATED"/>
    <property type="match status" value="1"/>
</dbReference>
<feature type="domain" description="Zn(2)-C6 fungal-type" evidence="7">
    <location>
        <begin position="11"/>
        <end position="44"/>
    </location>
</feature>
<dbReference type="PROSITE" id="PS00463">
    <property type="entry name" value="ZN2_CY6_FUNGAL_1"/>
    <property type="match status" value="1"/>
</dbReference>
<gene>
    <name evidence="8" type="ORF">ATNIH1004_001753</name>
</gene>
<dbReference type="SUPFAM" id="SSF57701">
    <property type="entry name" value="Zn2/Cys6 DNA-binding domain"/>
    <property type="match status" value="1"/>
</dbReference>
<keyword evidence="2" id="KW-0805">Transcription regulation</keyword>
<dbReference type="InterPro" id="IPR001138">
    <property type="entry name" value="Zn2Cys6_DnaBD"/>
</dbReference>
<protein>
    <recommendedName>
        <fullName evidence="7">Zn(2)-C6 fungal-type domain-containing protein</fullName>
    </recommendedName>
</protein>
<dbReference type="RefSeq" id="XP_033432205.1">
    <property type="nucleotide sequence ID" value="XM_033566448.1"/>
</dbReference>
<dbReference type="SMART" id="SM00906">
    <property type="entry name" value="Fungal_trans"/>
    <property type="match status" value="1"/>
</dbReference>
<evidence type="ECO:0000313" key="8">
    <source>
        <dbReference type="EMBL" id="KAA8652844.1"/>
    </source>
</evidence>
<dbReference type="OrthoDB" id="5041285at2759"/>
<sequence length="734" mass="83090">MLKRTRRAPKACSWCHHRKVRCDASLRGCPCTRCRQDGRPDCILRGKLPRNFHGFAVTQNLDSEVETGPSLPSSGSRTLYPRHVVYSAYPFLEFHGEKALDQDDMAYLAAKGCLSLPDKTVIEEFVKAYFLHIHPAMPIADEAEFWEIFYMRDEKTPRRLSLFLFQVILFASAPYVALEVLQKCGFDDRRSARNTLYQRAKLLFHLKAEDRPFIQAQGAVLLTLHTTADEPQAGSLWLARAIQAVMVLGCKPAPSEDTQGAMKKRLWWSIILRDRSLCLGLRRRPQVTSIDFSMDVEPLEEEDFTEEIDNSQVYDPRTKRLLFKALQEQCRLAVLLTEMVSFVFASHGLSTPRLSCEEFRESLARVSRIKATLKQWETCSNMSTWMKEDLPEAVNLFVNFTLMYYHTARIDLAHYEALLVENHIIWSGSNYISQLVETGTALHDAMDHLMSIMEYFSREGQAQNLPLSVLAYVSMPLVLTAIDLKLSPSSVEMASRRRRLDALGEIIRHSGRAYDVTDFISNGTNHLLHLAYLTSQHFFRCWDRDTPSTAAGSEAIAARHRERSQRANGWYDAFLRCPRAYLLISTSVDYSFSVGRLPTDNALPELVRCIPPIGIGIRLPWTVDVGERVSDRIQAVTPSSGDGEIARLLTLPGSTDHDSVNLDYLYLDVPSMDSTSSTTMHLVDKGAEEDGSVDSDFVVNAQWQLDYAAQTFDPWITSVDEYSSPILGEAIALD</sequence>
<evidence type="ECO:0000259" key="7">
    <source>
        <dbReference type="PROSITE" id="PS50048"/>
    </source>
</evidence>
<dbReference type="AlphaFoldDB" id="A0A5M9N5J0"/>
<evidence type="ECO:0000256" key="4">
    <source>
        <dbReference type="ARBA" id="ARBA00023163"/>
    </source>
</evidence>
<keyword evidence="6" id="KW-0472">Membrane</keyword>
<dbReference type="InterPro" id="IPR007219">
    <property type="entry name" value="XnlR_reg_dom"/>
</dbReference>
<dbReference type="Pfam" id="PF04082">
    <property type="entry name" value="Fungal_trans"/>
    <property type="match status" value="1"/>
</dbReference>
<dbReference type="GO" id="GO:0009893">
    <property type="term" value="P:positive regulation of metabolic process"/>
    <property type="evidence" value="ECO:0007669"/>
    <property type="project" value="UniProtKB-ARBA"/>
</dbReference>
<keyword evidence="6" id="KW-0812">Transmembrane</keyword>
<accession>A0A5M9N5J0</accession>
<evidence type="ECO:0000313" key="9">
    <source>
        <dbReference type="Proteomes" id="UP000324241"/>
    </source>
</evidence>
<dbReference type="GO" id="GO:0003677">
    <property type="term" value="F:DNA binding"/>
    <property type="evidence" value="ECO:0007669"/>
    <property type="project" value="UniProtKB-KW"/>
</dbReference>
<name>A0A5M9N5J0_9EURO</name>
<keyword evidence="3" id="KW-0238">DNA-binding</keyword>
<dbReference type="GeneID" id="54324455"/>
<evidence type="ECO:0000256" key="1">
    <source>
        <dbReference type="ARBA" id="ARBA00022723"/>
    </source>
</evidence>
<dbReference type="CDD" id="cd12148">
    <property type="entry name" value="fungal_TF_MHR"/>
    <property type="match status" value="1"/>
</dbReference>
<keyword evidence="1" id="KW-0479">Metal-binding</keyword>
<organism evidence="8 9">
    <name type="scientific">Aspergillus tanneri</name>
    <dbReference type="NCBI Taxonomy" id="1220188"/>
    <lineage>
        <taxon>Eukaryota</taxon>
        <taxon>Fungi</taxon>
        <taxon>Dikarya</taxon>
        <taxon>Ascomycota</taxon>
        <taxon>Pezizomycotina</taxon>
        <taxon>Eurotiomycetes</taxon>
        <taxon>Eurotiomycetidae</taxon>
        <taxon>Eurotiales</taxon>
        <taxon>Aspergillaceae</taxon>
        <taxon>Aspergillus</taxon>
        <taxon>Aspergillus subgen. Circumdati</taxon>
    </lineage>
</organism>
<dbReference type="Gene3D" id="4.10.240.10">
    <property type="entry name" value="Zn(2)-C6 fungal-type DNA-binding domain"/>
    <property type="match status" value="1"/>
</dbReference>
<proteinExistence type="predicted"/>
<reference evidence="8 9" key="1">
    <citation type="submission" date="2019-08" db="EMBL/GenBank/DDBJ databases">
        <title>The genome sequence of a newly discovered highly antifungal drug resistant Aspergillus species, Aspergillus tanneri NIH 1004.</title>
        <authorList>
            <person name="Mounaud S."/>
            <person name="Singh I."/>
            <person name="Joardar V."/>
            <person name="Pakala S."/>
            <person name="Pakala S."/>
            <person name="Venepally P."/>
            <person name="Chung J.K."/>
            <person name="Losada L."/>
            <person name="Nierman W.C."/>
        </authorList>
    </citation>
    <scope>NUCLEOTIDE SEQUENCE [LARGE SCALE GENOMIC DNA]</scope>
    <source>
        <strain evidence="8 9">NIH1004</strain>
    </source>
</reference>
<dbReference type="Proteomes" id="UP000324241">
    <property type="component" value="Unassembled WGS sequence"/>
</dbReference>
<keyword evidence="5" id="KW-0539">Nucleus</keyword>
<dbReference type="GO" id="GO:0006351">
    <property type="term" value="P:DNA-templated transcription"/>
    <property type="evidence" value="ECO:0007669"/>
    <property type="project" value="InterPro"/>
</dbReference>
<evidence type="ECO:0000256" key="5">
    <source>
        <dbReference type="ARBA" id="ARBA00023242"/>
    </source>
</evidence>
<dbReference type="GO" id="GO:0000981">
    <property type="term" value="F:DNA-binding transcription factor activity, RNA polymerase II-specific"/>
    <property type="evidence" value="ECO:0007669"/>
    <property type="project" value="InterPro"/>
</dbReference>
<dbReference type="VEuPathDB" id="FungiDB:EYZ11_003311"/>
<dbReference type="PROSITE" id="PS50048">
    <property type="entry name" value="ZN2_CY6_FUNGAL_2"/>
    <property type="match status" value="1"/>
</dbReference>
<dbReference type="InterPro" id="IPR036864">
    <property type="entry name" value="Zn2-C6_fun-type_DNA-bd_sf"/>
</dbReference>
<comment type="caution">
    <text evidence="8">The sequence shown here is derived from an EMBL/GenBank/DDBJ whole genome shotgun (WGS) entry which is preliminary data.</text>
</comment>
<dbReference type="EMBL" id="QUQM01000002">
    <property type="protein sequence ID" value="KAA8652844.1"/>
    <property type="molecule type" value="Genomic_DNA"/>
</dbReference>
<dbReference type="CDD" id="cd00067">
    <property type="entry name" value="GAL4"/>
    <property type="match status" value="1"/>
</dbReference>
<feature type="transmembrane region" description="Helical" evidence="6">
    <location>
        <begin position="160"/>
        <end position="178"/>
    </location>
</feature>
<evidence type="ECO:0000256" key="3">
    <source>
        <dbReference type="ARBA" id="ARBA00023125"/>
    </source>
</evidence>
<evidence type="ECO:0000256" key="6">
    <source>
        <dbReference type="SAM" id="Phobius"/>
    </source>
</evidence>
<keyword evidence="4" id="KW-0804">Transcription</keyword>
<dbReference type="PANTHER" id="PTHR47425:SF2">
    <property type="entry name" value="FARB-RELATED"/>
    <property type="match status" value="1"/>
</dbReference>